<name>A0ACC0UR90_9HYPO</name>
<dbReference type="EMBL" id="CM047948">
    <property type="protein sequence ID" value="KAI9896643.1"/>
    <property type="molecule type" value="Genomic_DNA"/>
</dbReference>
<accession>A0ACC0UR90</accession>
<organism evidence="1 2">
    <name type="scientific">Trichothecium roseum</name>
    <dbReference type="NCBI Taxonomy" id="47278"/>
    <lineage>
        <taxon>Eukaryota</taxon>
        <taxon>Fungi</taxon>
        <taxon>Dikarya</taxon>
        <taxon>Ascomycota</taxon>
        <taxon>Pezizomycotina</taxon>
        <taxon>Sordariomycetes</taxon>
        <taxon>Hypocreomycetidae</taxon>
        <taxon>Hypocreales</taxon>
        <taxon>Hypocreales incertae sedis</taxon>
        <taxon>Trichothecium</taxon>
    </lineage>
</organism>
<evidence type="ECO:0000313" key="2">
    <source>
        <dbReference type="Proteomes" id="UP001163324"/>
    </source>
</evidence>
<reference evidence="1" key="1">
    <citation type="submission" date="2022-10" db="EMBL/GenBank/DDBJ databases">
        <title>Complete Genome of Trichothecium roseum strain YXFP-22015, a Plant Pathogen Isolated from Citrus.</title>
        <authorList>
            <person name="Wang Y."/>
            <person name="Zhu L."/>
        </authorList>
    </citation>
    <scope>NUCLEOTIDE SEQUENCE</scope>
    <source>
        <strain evidence="1">YXFP-22015</strain>
    </source>
</reference>
<proteinExistence type="predicted"/>
<sequence length="90" mass="10363">MGYSSPDDSTWGLGSLILPGFPPIIHYICFAFFMIGFLFISPFLILIVFDVCVWIWRTLRCASRRSSQNTTRSIRTNHQPTEDDKPTKPH</sequence>
<gene>
    <name evidence="1" type="ORF">N3K66_008815</name>
</gene>
<dbReference type="Proteomes" id="UP001163324">
    <property type="component" value="Chromosome 9"/>
</dbReference>
<evidence type="ECO:0000313" key="1">
    <source>
        <dbReference type="EMBL" id="KAI9896643.1"/>
    </source>
</evidence>
<comment type="caution">
    <text evidence="1">The sequence shown here is derived from an EMBL/GenBank/DDBJ whole genome shotgun (WGS) entry which is preliminary data.</text>
</comment>
<protein>
    <submittedName>
        <fullName evidence="1">Uncharacterized protein</fullName>
    </submittedName>
</protein>
<keyword evidence="2" id="KW-1185">Reference proteome</keyword>